<dbReference type="PIRSF" id="PIRSF004869">
    <property type="entry name" value="PflX_prd"/>
    <property type="match status" value="1"/>
</dbReference>
<comment type="caution">
    <text evidence="8">The sequence shown here is derived from an EMBL/GenBank/DDBJ whole genome shotgun (WGS) entry which is preliminary data.</text>
</comment>
<dbReference type="InterPro" id="IPR016431">
    <property type="entry name" value="Pyrv-formate_lyase-activ_prd"/>
</dbReference>
<keyword evidence="4" id="KW-0479">Metal-binding</keyword>
<evidence type="ECO:0000259" key="7">
    <source>
        <dbReference type="PROSITE" id="PS51918"/>
    </source>
</evidence>
<protein>
    <submittedName>
        <fullName evidence="8">AmmeMemoRadiSam system radical SAM enzyme</fullName>
    </submittedName>
</protein>
<name>A0ABS6E482_9FIRM</name>
<sequence>MYYKKGEASKVYCSLCPHYCSISENKAGKCRVRKNIEGTLYTLNYGKITSYAYDPIEKKPLYHFYPGSNIFSIGSFGCNLACEFCQNWEIVNKETLTMEIEDQDMLTLSTAKHSIGIAYTYNEPTIWFEYVRHLLDVIKDKNLKNILITNGYINEEPLRQLLPYIDAMNIDLKSINDSFYNNICKGSLEPVLKTIEISSKVTHIEVTTLVIDGENSSLEEIDSLSQKIASINKSIPLHLSRYFPAYKMKRQPTNFNTLMEARNIARKHLDYVYIGNVWGVDNNTYCPNCYTKIVDRYNGGKVLGVERGKCIKCGYKINIIY</sequence>
<accession>A0ABS6E482</accession>
<comment type="cofactor">
    <cofactor evidence="1">
        <name>[4Fe-4S] cluster</name>
        <dbReference type="ChEBI" id="CHEBI:49883"/>
    </cofactor>
</comment>
<evidence type="ECO:0000256" key="6">
    <source>
        <dbReference type="ARBA" id="ARBA00023014"/>
    </source>
</evidence>
<keyword evidence="5" id="KW-0408">Iron</keyword>
<dbReference type="PANTHER" id="PTHR30352">
    <property type="entry name" value="PYRUVATE FORMATE-LYASE-ACTIVATING ENZYME"/>
    <property type="match status" value="1"/>
</dbReference>
<keyword evidence="6" id="KW-0411">Iron-sulfur</keyword>
<dbReference type="PANTHER" id="PTHR30352:SF5">
    <property type="entry name" value="PYRUVATE FORMATE-LYASE 1-ACTIVATING ENZYME"/>
    <property type="match status" value="1"/>
</dbReference>
<proteinExistence type="predicted"/>
<dbReference type="InterPro" id="IPR007197">
    <property type="entry name" value="rSAM"/>
</dbReference>
<dbReference type="Pfam" id="PF04055">
    <property type="entry name" value="Radical_SAM"/>
    <property type="match status" value="1"/>
</dbReference>
<dbReference type="PROSITE" id="PS51918">
    <property type="entry name" value="RADICAL_SAM"/>
    <property type="match status" value="1"/>
</dbReference>
<evidence type="ECO:0000313" key="9">
    <source>
        <dbReference type="Proteomes" id="UP000749471"/>
    </source>
</evidence>
<keyword evidence="2" id="KW-0004">4Fe-4S</keyword>
<feature type="domain" description="Radical SAM core" evidence="7">
    <location>
        <begin position="63"/>
        <end position="281"/>
    </location>
</feature>
<keyword evidence="3" id="KW-0949">S-adenosyl-L-methionine</keyword>
<evidence type="ECO:0000256" key="4">
    <source>
        <dbReference type="ARBA" id="ARBA00022723"/>
    </source>
</evidence>
<gene>
    <name evidence="8" type="primary">amrS</name>
    <name evidence="8" type="ORF">KQI42_03520</name>
</gene>
<dbReference type="EMBL" id="JAHLPM010000002">
    <property type="protein sequence ID" value="MBU5437064.1"/>
    <property type="molecule type" value="Genomic_DNA"/>
</dbReference>
<dbReference type="SFLD" id="SFLDS00029">
    <property type="entry name" value="Radical_SAM"/>
    <property type="match status" value="1"/>
</dbReference>
<organism evidence="8 9">
    <name type="scientific">Tissierella simiarum</name>
    <dbReference type="NCBI Taxonomy" id="2841534"/>
    <lineage>
        <taxon>Bacteria</taxon>
        <taxon>Bacillati</taxon>
        <taxon>Bacillota</taxon>
        <taxon>Tissierellia</taxon>
        <taxon>Tissierellales</taxon>
        <taxon>Tissierellaceae</taxon>
        <taxon>Tissierella</taxon>
    </lineage>
</organism>
<keyword evidence="9" id="KW-1185">Reference proteome</keyword>
<dbReference type="CDD" id="cd01335">
    <property type="entry name" value="Radical_SAM"/>
    <property type="match status" value="1"/>
</dbReference>
<evidence type="ECO:0000313" key="8">
    <source>
        <dbReference type="EMBL" id="MBU5437064.1"/>
    </source>
</evidence>
<evidence type="ECO:0000256" key="1">
    <source>
        <dbReference type="ARBA" id="ARBA00001966"/>
    </source>
</evidence>
<evidence type="ECO:0000256" key="3">
    <source>
        <dbReference type="ARBA" id="ARBA00022691"/>
    </source>
</evidence>
<reference evidence="8 9" key="1">
    <citation type="submission" date="2021-06" db="EMBL/GenBank/DDBJ databases">
        <authorList>
            <person name="Sun Q."/>
            <person name="Li D."/>
        </authorList>
    </citation>
    <scope>NUCLEOTIDE SEQUENCE [LARGE SCALE GENOMIC DNA]</scope>
    <source>
        <strain evidence="8 9">MSJ-40</strain>
    </source>
</reference>
<evidence type="ECO:0000256" key="2">
    <source>
        <dbReference type="ARBA" id="ARBA00022485"/>
    </source>
</evidence>
<dbReference type="Proteomes" id="UP000749471">
    <property type="component" value="Unassembled WGS sequence"/>
</dbReference>
<dbReference type="InterPro" id="IPR034457">
    <property type="entry name" value="Organic_radical-activating"/>
</dbReference>
<dbReference type="NCBIfam" id="TIGR04337">
    <property type="entry name" value="AmmeMemoSam_rS"/>
    <property type="match status" value="1"/>
</dbReference>
<dbReference type="InterPro" id="IPR027596">
    <property type="entry name" value="AmmeMemoSam_rS"/>
</dbReference>
<dbReference type="SFLD" id="SFLDG01101">
    <property type="entry name" value="Uncharacterised_Radical_SAM_Su"/>
    <property type="match status" value="1"/>
</dbReference>
<evidence type="ECO:0000256" key="5">
    <source>
        <dbReference type="ARBA" id="ARBA00023004"/>
    </source>
</evidence>